<comment type="caution">
    <text evidence="8">The sequence shown here is derived from an EMBL/GenBank/DDBJ whole genome shotgun (WGS) entry which is preliminary data.</text>
</comment>
<keyword evidence="9" id="KW-1185">Reference proteome</keyword>
<evidence type="ECO:0000259" key="7">
    <source>
        <dbReference type="Pfam" id="PF12698"/>
    </source>
</evidence>
<feature type="transmembrane region" description="Helical" evidence="6">
    <location>
        <begin position="348"/>
        <end position="371"/>
    </location>
</feature>
<feature type="transmembrane region" description="Helical" evidence="6">
    <location>
        <begin position="20"/>
        <end position="39"/>
    </location>
</feature>
<reference evidence="9" key="1">
    <citation type="journal article" date="2019" name="Int. J. Syst. Evol. Microbiol.">
        <title>The Global Catalogue of Microorganisms (GCM) 10K type strain sequencing project: providing services to taxonomists for standard genome sequencing and annotation.</title>
        <authorList>
            <consortium name="The Broad Institute Genomics Platform"/>
            <consortium name="The Broad Institute Genome Sequencing Center for Infectious Disease"/>
            <person name="Wu L."/>
            <person name="Ma J."/>
        </authorList>
    </citation>
    <scope>NUCLEOTIDE SEQUENCE [LARGE SCALE GENOMIC DNA]</scope>
    <source>
        <strain evidence="9">JCM 17085</strain>
    </source>
</reference>
<keyword evidence="5 6" id="KW-0472">Membrane</keyword>
<evidence type="ECO:0000256" key="1">
    <source>
        <dbReference type="ARBA" id="ARBA00004651"/>
    </source>
</evidence>
<keyword evidence="4 6" id="KW-1133">Transmembrane helix</keyword>
<dbReference type="InterPro" id="IPR051449">
    <property type="entry name" value="ABC-2_transporter_component"/>
</dbReference>
<evidence type="ECO:0000256" key="2">
    <source>
        <dbReference type="ARBA" id="ARBA00022475"/>
    </source>
</evidence>
<dbReference type="Gene3D" id="3.40.1710.10">
    <property type="entry name" value="abc type-2 transporter like domain"/>
    <property type="match status" value="1"/>
</dbReference>
<dbReference type="EMBL" id="BAABCV010000001">
    <property type="protein sequence ID" value="GAA4083728.1"/>
    <property type="molecule type" value="Genomic_DNA"/>
</dbReference>
<evidence type="ECO:0000313" key="8">
    <source>
        <dbReference type="EMBL" id="GAA4083728.1"/>
    </source>
</evidence>
<keyword evidence="2" id="KW-1003">Cell membrane</keyword>
<sequence length="428" mass="47016">MFKLWISIKKDIRILLRDKVGISLMFVMPIILVVVVTSIQNSTFQLVNKNKLPIVICNTDTGKAAKQFIESVDKIGMFAVMQTGKDKASTIANDMQDKDAMLGVVIPSDFSKSINTKAKNASDRAMAAFSGQADTAVTVTKPLLTLDALTLYYNPVLQESLRFSIQGAIQSALQIVQTRQTLRTLYYDSNEKELPKGLENEMLNSNTTINMLPTSKDGTRITPNASQHNVPAWTIFAMFFVIMSLGGSVVREKVSGSFIRLKTLPTNYLVGLLSKQITYLVVTLIQAAVIFSIGIWLFPVIGLPPLNLPSDLFALFLVTVVCGWCAVSYSICVGVFANTQEQSNGFGAISIVILACIGGLMVPSFAMQGLAKTLTNISPMHWCLEAYYTLFLENGRLIDILNNIGSLFIITVVIQIVTYLGLKRKNLI</sequence>
<proteinExistence type="predicted"/>
<feature type="transmembrane region" description="Helical" evidence="6">
    <location>
        <begin position="277"/>
        <end position="301"/>
    </location>
</feature>
<gene>
    <name evidence="8" type="ORF">GCM10022392_00490</name>
</gene>
<feature type="domain" description="ABC-2 type transporter transmembrane" evidence="7">
    <location>
        <begin position="20"/>
        <end position="418"/>
    </location>
</feature>
<dbReference type="Pfam" id="PF12698">
    <property type="entry name" value="ABC2_membrane_3"/>
    <property type="match status" value="1"/>
</dbReference>
<evidence type="ECO:0000256" key="4">
    <source>
        <dbReference type="ARBA" id="ARBA00022989"/>
    </source>
</evidence>
<feature type="transmembrane region" description="Helical" evidence="6">
    <location>
        <begin position="313"/>
        <end position="336"/>
    </location>
</feature>
<feature type="transmembrane region" description="Helical" evidence="6">
    <location>
        <begin position="230"/>
        <end position="250"/>
    </location>
</feature>
<dbReference type="PANTHER" id="PTHR30294">
    <property type="entry name" value="MEMBRANE COMPONENT OF ABC TRANSPORTER YHHJ-RELATED"/>
    <property type="match status" value="1"/>
</dbReference>
<dbReference type="Proteomes" id="UP001500841">
    <property type="component" value="Unassembled WGS sequence"/>
</dbReference>
<comment type="subcellular location">
    <subcellularLocation>
        <location evidence="1">Cell membrane</location>
        <topology evidence="1">Multi-pass membrane protein</topology>
    </subcellularLocation>
</comment>
<evidence type="ECO:0000313" key="9">
    <source>
        <dbReference type="Proteomes" id="UP001500841"/>
    </source>
</evidence>
<feature type="transmembrane region" description="Helical" evidence="6">
    <location>
        <begin position="400"/>
        <end position="422"/>
    </location>
</feature>
<dbReference type="RefSeq" id="WP_345100140.1">
    <property type="nucleotide sequence ID" value="NZ_BAABCV010000001.1"/>
</dbReference>
<accession>A0ABP7W8T8</accession>
<evidence type="ECO:0000256" key="5">
    <source>
        <dbReference type="ARBA" id="ARBA00023136"/>
    </source>
</evidence>
<evidence type="ECO:0000256" key="6">
    <source>
        <dbReference type="SAM" id="Phobius"/>
    </source>
</evidence>
<name>A0ABP7W8T8_9SPHI</name>
<protein>
    <submittedName>
        <fullName evidence="8">ABC transporter permease</fullName>
    </submittedName>
</protein>
<evidence type="ECO:0000256" key="3">
    <source>
        <dbReference type="ARBA" id="ARBA00022692"/>
    </source>
</evidence>
<keyword evidence="3 6" id="KW-0812">Transmembrane</keyword>
<organism evidence="8 9">
    <name type="scientific">Mucilaginibacter panaciglaebae</name>
    <dbReference type="NCBI Taxonomy" id="502331"/>
    <lineage>
        <taxon>Bacteria</taxon>
        <taxon>Pseudomonadati</taxon>
        <taxon>Bacteroidota</taxon>
        <taxon>Sphingobacteriia</taxon>
        <taxon>Sphingobacteriales</taxon>
        <taxon>Sphingobacteriaceae</taxon>
        <taxon>Mucilaginibacter</taxon>
    </lineage>
</organism>
<dbReference type="InterPro" id="IPR013525">
    <property type="entry name" value="ABC2_TM"/>
</dbReference>
<dbReference type="PANTHER" id="PTHR30294:SF38">
    <property type="entry name" value="TRANSPORT PERMEASE PROTEIN"/>
    <property type="match status" value="1"/>
</dbReference>